<name>T2SW84_HELPX</name>
<sequence length="33" mass="4070">MLFCLKNFIVKKWVFVLLFSILFCCKNHFIKFV</sequence>
<accession>T2SW84</accession>
<protein>
    <submittedName>
        <fullName evidence="2">Uncharacterized protein</fullName>
    </submittedName>
</protein>
<dbReference type="Proteomes" id="UP000015663">
    <property type="component" value="Unassembled WGS sequence"/>
</dbReference>
<evidence type="ECO:0000256" key="1">
    <source>
        <dbReference type="SAM" id="Phobius"/>
    </source>
</evidence>
<reference evidence="2 3" key="1">
    <citation type="journal article" date="2013" name="Genome Announc.">
        <title>Draft Genome Sequences of Helicobacter pylori Strains Isolated from Regions of Low and High Gastric Cancer Risk in Colombia.</title>
        <authorList>
            <person name="Sheh A."/>
            <person name="Piazuelo M.B."/>
            <person name="Wilson K.T."/>
            <person name="Correa P."/>
            <person name="Fox J.G."/>
        </authorList>
    </citation>
    <scope>NUCLEOTIDE SEQUENCE [LARGE SCALE GENOMIC DNA]</scope>
    <source>
        <strain evidence="2 3">PZ5080</strain>
    </source>
</reference>
<gene>
    <name evidence="2" type="ORF">L934_00775</name>
</gene>
<evidence type="ECO:0000313" key="2">
    <source>
        <dbReference type="EMBL" id="EQD95769.1"/>
    </source>
</evidence>
<comment type="caution">
    <text evidence="2">The sequence shown here is derived from an EMBL/GenBank/DDBJ whole genome shotgun (WGS) entry which is preliminary data.</text>
</comment>
<dbReference type="AlphaFoldDB" id="T2SW84"/>
<proteinExistence type="predicted"/>
<organism evidence="2 3">
    <name type="scientific">Helicobacter pylori PZ5080</name>
    <dbReference type="NCBI Taxonomy" id="1337394"/>
    <lineage>
        <taxon>Bacteria</taxon>
        <taxon>Pseudomonadati</taxon>
        <taxon>Campylobacterota</taxon>
        <taxon>Epsilonproteobacteria</taxon>
        <taxon>Campylobacterales</taxon>
        <taxon>Helicobacteraceae</taxon>
        <taxon>Helicobacter</taxon>
    </lineage>
</organism>
<dbReference type="EMBL" id="ASYV01000016">
    <property type="protein sequence ID" value="EQD95769.1"/>
    <property type="molecule type" value="Genomic_DNA"/>
</dbReference>
<keyword evidence="1" id="KW-0472">Membrane</keyword>
<feature type="transmembrane region" description="Helical" evidence="1">
    <location>
        <begin position="12"/>
        <end position="30"/>
    </location>
</feature>
<evidence type="ECO:0000313" key="3">
    <source>
        <dbReference type="Proteomes" id="UP000015663"/>
    </source>
</evidence>
<keyword evidence="1" id="KW-0812">Transmembrane</keyword>
<keyword evidence="1" id="KW-1133">Transmembrane helix</keyword>